<organism evidence="2 3">
    <name type="scientific">Strigamia maritima</name>
    <name type="common">European centipede</name>
    <name type="synonym">Geophilus maritimus</name>
    <dbReference type="NCBI Taxonomy" id="126957"/>
    <lineage>
        <taxon>Eukaryota</taxon>
        <taxon>Metazoa</taxon>
        <taxon>Ecdysozoa</taxon>
        <taxon>Arthropoda</taxon>
        <taxon>Myriapoda</taxon>
        <taxon>Chilopoda</taxon>
        <taxon>Pleurostigmophora</taxon>
        <taxon>Geophilomorpha</taxon>
        <taxon>Linotaeniidae</taxon>
        <taxon>Strigamia</taxon>
    </lineage>
</organism>
<sequence length="657" mass="75085">MSFRALRKLQGESKLTADIGLNLSESDEADLSPTGGARRKQRSVNPFELLNREQTPSDSEAKEDDDKENEDDKKSGDEDGEKSQSNDSLKRKKKRRRKKMKPAKDKSSEDNNDVEDEIEASVREVNKLLGEPAADDSAHRDSYSHRQRNLYSVEHRYLNSDNEMKKIFGSKIIQAEQNKRRGRGRGHVRSTWLVQPRQNWPHVGKPGISMSLLESRGDVHIFTLEHNYHYQQIQFQFLNAVDSFNPDNIVSILNMHPYHVDALLQLSEICKMADDLQMATALIERALYCFECSFHHLFNIATGNSRLDFRRAENRSFFVAIFKHLVYVGQRGCYRTALEFCKLLLGLDPENDPLCVILMIDFYALRASEYAFLLRMFSDLETERNLSQLPNFAFSVAMATYFLAIEAGKPLAEADKLLQNALLMFPGVLMPLLDKCCTQADSKVTKHQFFDPQRNQPVALTQLIQLYVGRCYHLWKEVEVMTWLENNVNEVIKTVDAKNPIVEQYEEKRQVRYKGTPRAIYRHIIMSEIKDATASLPSELTQTPVMSYDPLPPADAIITYTRPPRKPQTQDERNTLSIFFRSLFPNFTLEESQNQTDDSREAPTDGAGNGDSASTSNTNDLRQSVTSLLDAMRDLLTNIHLPEVAQDADDSDTAHDN</sequence>
<dbReference type="PANTHER" id="PTHR22684">
    <property type="entry name" value="NULP1-RELATED"/>
    <property type="match status" value="1"/>
</dbReference>
<dbReference type="STRING" id="126957.T1IJ29"/>
<evidence type="ECO:0000256" key="1">
    <source>
        <dbReference type="SAM" id="MobiDB-lite"/>
    </source>
</evidence>
<feature type="region of interest" description="Disordered" evidence="1">
    <location>
        <begin position="1"/>
        <end position="117"/>
    </location>
</feature>
<dbReference type="AlphaFoldDB" id="T1IJ29"/>
<feature type="region of interest" description="Disordered" evidence="1">
    <location>
        <begin position="590"/>
        <end position="621"/>
    </location>
</feature>
<protein>
    <recommendedName>
        <fullName evidence="4">Transcription factor 25</fullName>
    </recommendedName>
</protein>
<dbReference type="OMA" id="HAYLWEV"/>
<dbReference type="InterPro" id="IPR006994">
    <property type="entry name" value="TCF25/Rqc1"/>
</dbReference>
<dbReference type="Pfam" id="PF04910">
    <property type="entry name" value="Tcf25"/>
    <property type="match status" value="1"/>
</dbReference>
<feature type="compositionally biased region" description="Polar residues" evidence="1">
    <location>
        <begin position="611"/>
        <end position="621"/>
    </location>
</feature>
<evidence type="ECO:0000313" key="2">
    <source>
        <dbReference type="EnsemblMetazoa" id="SMAR000884-PA"/>
    </source>
</evidence>
<dbReference type="HOGENOM" id="CLU_008321_3_1_1"/>
<proteinExistence type="predicted"/>
<dbReference type="EMBL" id="JH430221">
    <property type="status" value="NOT_ANNOTATED_CDS"/>
    <property type="molecule type" value="Genomic_DNA"/>
</dbReference>
<evidence type="ECO:0008006" key="4">
    <source>
        <dbReference type="Google" id="ProtNLM"/>
    </source>
</evidence>
<feature type="compositionally biased region" description="Basic residues" evidence="1">
    <location>
        <begin position="90"/>
        <end position="101"/>
    </location>
</feature>
<dbReference type="Proteomes" id="UP000014500">
    <property type="component" value="Unassembled WGS sequence"/>
</dbReference>
<dbReference type="PANTHER" id="PTHR22684:SF0">
    <property type="entry name" value="RIBOSOME QUALITY CONTROL COMPLEX SUBUNIT TCF25"/>
    <property type="match status" value="1"/>
</dbReference>
<dbReference type="EnsemblMetazoa" id="SMAR000884-RA">
    <property type="protein sequence ID" value="SMAR000884-PA"/>
    <property type="gene ID" value="SMAR000884"/>
</dbReference>
<accession>T1IJ29</accession>
<reference evidence="2" key="2">
    <citation type="submission" date="2015-02" db="UniProtKB">
        <authorList>
            <consortium name="EnsemblMetazoa"/>
        </authorList>
    </citation>
    <scope>IDENTIFICATION</scope>
</reference>
<feature type="compositionally biased region" description="Basic and acidic residues" evidence="1">
    <location>
        <begin position="70"/>
        <end position="84"/>
    </location>
</feature>
<dbReference type="PhylomeDB" id="T1IJ29"/>
<reference evidence="3" key="1">
    <citation type="submission" date="2011-05" db="EMBL/GenBank/DDBJ databases">
        <authorList>
            <person name="Richards S.R."/>
            <person name="Qu J."/>
            <person name="Jiang H."/>
            <person name="Jhangiani S.N."/>
            <person name="Agravi P."/>
            <person name="Goodspeed R."/>
            <person name="Gross S."/>
            <person name="Mandapat C."/>
            <person name="Jackson L."/>
            <person name="Mathew T."/>
            <person name="Pu L."/>
            <person name="Thornton R."/>
            <person name="Saada N."/>
            <person name="Wilczek-Boney K.B."/>
            <person name="Lee S."/>
            <person name="Kovar C."/>
            <person name="Wu Y."/>
            <person name="Scherer S.E."/>
            <person name="Worley K.C."/>
            <person name="Muzny D.M."/>
            <person name="Gibbs R."/>
        </authorList>
    </citation>
    <scope>NUCLEOTIDE SEQUENCE</scope>
    <source>
        <strain evidence="3">Brora</strain>
    </source>
</reference>
<name>T1IJ29_STRMM</name>
<dbReference type="eggNOG" id="KOG2422">
    <property type="taxonomic scope" value="Eukaryota"/>
</dbReference>
<dbReference type="GO" id="GO:1990112">
    <property type="term" value="C:RQC complex"/>
    <property type="evidence" value="ECO:0007669"/>
    <property type="project" value="TreeGrafter"/>
</dbReference>
<evidence type="ECO:0000313" key="3">
    <source>
        <dbReference type="Proteomes" id="UP000014500"/>
    </source>
</evidence>
<keyword evidence="3" id="KW-1185">Reference proteome</keyword>